<sequence>MARDQREQLQDGIMDSDSDSRQQQSKSGTSSIQNLRTRCSNAGHRFLTAASTLLRSPTILSHYTEETKLWRETGYGQKLNRDALCKTNGEQDHGVMRPEVHGQNKNLQGETVEERRGNSACKWPRKPRSASRVRKTWNRTSKHCVDLLQRTDAHRVLRLSDA</sequence>
<gene>
    <name evidence="2" type="ORF">CERZMDRAFT_101838</name>
</gene>
<accession>A0A6A6F6N0</accession>
<reference evidence="2" key="1">
    <citation type="journal article" date="2020" name="Stud. Mycol.">
        <title>101 Dothideomycetes genomes: a test case for predicting lifestyles and emergence of pathogens.</title>
        <authorList>
            <person name="Haridas S."/>
            <person name="Albert R."/>
            <person name="Binder M."/>
            <person name="Bloem J."/>
            <person name="Labutti K."/>
            <person name="Salamov A."/>
            <person name="Andreopoulos B."/>
            <person name="Baker S."/>
            <person name="Barry K."/>
            <person name="Bills G."/>
            <person name="Bluhm B."/>
            <person name="Cannon C."/>
            <person name="Castanera R."/>
            <person name="Culley D."/>
            <person name="Daum C."/>
            <person name="Ezra D."/>
            <person name="Gonzalez J."/>
            <person name="Henrissat B."/>
            <person name="Kuo A."/>
            <person name="Liang C."/>
            <person name="Lipzen A."/>
            <person name="Lutzoni F."/>
            <person name="Magnuson J."/>
            <person name="Mondo S."/>
            <person name="Nolan M."/>
            <person name="Ohm R."/>
            <person name="Pangilinan J."/>
            <person name="Park H.-J."/>
            <person name="Ramirez L."/>
            <person name="Alfaro M."/>
            <person name="Sun H."/>
            <person name="Tritt A."/>
            <person name="Yoshinaga Y."/>
            <person name="Zwiers L.-H."/>
            <person name="Turgeon B."/>
            <person name="Goodwin S."/>
            <person name="Spatafora J."/>
            <person name="Crous P."/>
            <person name="Grigoriev I."/>
        </authorList>
    </citation>
    <scope>NUCLEOTIDE SEQUENCE</scope>
    <source>
        <strain evidence="2">SCOH1-5</strain>
    </source>
</reference>
<keyword evidence="3" id="KW-1185">Reference proteome</keyword>
<dbReference type="AlphaFoldDB" id="A0A6A6F6N0"/>
<evidence type="ECO:0000313" key="3">
    <source>
        <dbReference type="Proteomes" id="UP000799539"/>
    </source>
</evidence>
<feature type="region of interest" description="Disordered" evidence="1">
    <location>
        <begin position="107"/>
        <end position="127"/>
    </location>
</feature>
<proteinExistence type="predicted"/>
<evidence type="ECO:0000256" key="1">
    <source>
        <dbReference type="SAM" id="MobiDB-lite"/>
    </source>
</evidence>
<evidence type="ECO:0000313" key="2">
    <source>
        <dbReference type="EMBL" id="KAF2207987.1"/>
    </source>
</evidence>
<dbReference type="EMBL" id="ML992698">
    <property type="protein sequence ID" value="KAF2207987.1"/>
    <property type="molecule type" value="Genomic_DNA"/>
</dbReference>
<name>A0A6A6F6N0_9PEZI</name>
<dbReference type="Proteomes" id="UP000799539">
    <property type="component" value="Unassembled WGS sequence"/>
</dbReference>
<feature type="region of interest" description="Disordered" evidence="1">
    <location>
        <begin position="1"/>
        <end position="33"/>
    </location>
</feature>
<organism evidence="2 3">
    <name type="scientific">Cercospora zeae-maydis SCOH1-5</name>
    <dbReference type="NCBI Taxonomy" id="717836"/>
    <lineage>
        <taxon>Eukaryota</taxon>
        <taxon>Fungi</taxon>
        <taxon>Dikarya</taxon>
        <taxon>Ascomycota</taxon>
        <taxon>Pezizomycotina</taxon>
        <taxon>Dothideomycetes</taxon>
        <taxon>Dothideomycetidae</taxon>
        <taxon>Mycosphaerellales</taxon>
        <taxon>Mycosphaerellaceae</taxon>
        <taxon>Cercospora</taxon>
    </lineage>
</organism>
<protein>
    <submittedName>
        <fullName evidence="2">Uncharacterized protein</fullName>
    </submittedName>
</protein>